<dbReference type="AlphaFoldDB" id="A0A1M7RJQ6"/>
<name>A0A1M7RJQ6_9ACTN</name>
<protein>
    <submittedName>
        <fullName evidence="1">Crotonobetainyl-CoA:carnitine CoA-transferase CaiB</fullName>
    </submittedName>
</protein>
<proteinExistence type="predicted"/>
<evidence type="ECO:0000313" key="1">
    <source>
        <dbReference type="EMBL" id="SHN46543.1"/>
    </source>
</evidence>
<dbReference type="Gene3D" id="3.40.50.10540">
    <property type="entry name" value="Crotonobetainyl-coa:carnitine coa-transferase, domain 1"/>
    <property type="match status" value="1"/>
</dbReference>
<dbReference type="InterPro" id="IPR023606">
    <property type="entry name" value="CoA-Trfase_III_dom_1_sf"/>
</dbReference>
<dbReference type="STRING" id="134849.SAMN05443668_11679"/>
<dbReference type="SUPFAM" id="SSF89796">
    <property type="entry name" value="CoA-transferase family III (CaiB/BaiF)"/>
    <property type="match status" value="1"/>
</dbReference>
<accession>A0A1M7RJQ6</accession>
<dbReference type="PANTHER" id="PTHR48228:SF5">
    <property type="entry name" value="ALPHA-METHYLACYL-COA RACEMASE"/>
    <property type="match status" value="1"/>
</dbReference>
<dbReference type="InterPro" id="IPR050509">
    <property type="entry name" value="CoA-transferase_III"/>
</dbReference>
<dbReference type="EMBL" id="FRCS01000016">
    <property type="protein sequence ID" value="SHN46543.1"/>
    <property type="molecule type" value="Genomic_DNA"/>
</dbReference>
<dbReference type="Pfam" id="PF02515">
    <property type="entry name" value="CoA_transf_3"/>
    <property type="match status" value="1"/>
</dbReference>
<evidence type="ECO:0000313" key="2">
    <source>
        <dbReference type="Proteomes" id="UP000184440"/>
    </source>
</evidence>
<dbReference type="PANTHER" id="PTHR48228">
    <property type="entry name" value="SUCCINYL-COA--D-CITRAMALATE COA-TRANSFERASE"/>
    <property type="match status" value="1"/>
</dbReference>
<dbReference type="RefSeq" id="WP_073263621.1">
    <property type="nucleotide sequence ID" value="NZ_FRCS01000016.1"/>
</dbReference>
<dbReference type="InterPro" id="IPR003673">
    <property type="entry name" value="CoA-Trfase_fam_III"/>
</dbReference>
<sequence length="407" mass="43759">MTQIPPPLAGLRILECSILGPAAVTTHLADLGAEVIKVEPPGGDYVRGMAWPIVEGVSLMHLHLNRGKRSVVLDLRTPEGAAAFTALAARSDVVVEAMRPGGLARRGLGFETLRAVNPRLVFATISGFGTSGPLRDLASHGIAFDTWAGLITPEPDADGFPSIPDHTSIGITAGPLFGALGILAAVLRARETGAGSRVEVAQSDAAAAFDWLRIEGWRAYRRPENEVTGNAADGLRRRAPGTGGMRESVRYQVYATRDGHVLLMASENTFWRNFAHTVGRPDLIDENDRQEIANHAVGNVALRRELTKLFAERDTWEWVELGVTANVPLAPVNTPQTVGDDPQFTARLPWTDVERTGTEMMPNPIRFPDEPAVQPTRAPTLGADTEAVLRDVAGYTEAQIAALRGTP</sequence>
<dbReference type="InterPro" id="IPR044855">
    <property type="entry name" value="CoA-Trfase_III_dom3_sf"/>
</dbReference>
<dbReference type="Proteomes" id="UP000184440">
    <property type="component" value="Unassembled WGS sequence"/>
</dbReference>
<dbReference type="GO" id="GO:0016740">
    <property type="term" value="F:transferase activity"/>
    <property type="evidence" value="ECO:0007669"/>
    <property type="project" value="UniProtKB-KW"/>
</dbReference>
<reference evidence="1 2" key="1">
    <citation type="submission" date="2016-11" db="EMBL/GenBank/DDBJ databases">
        <authorList>
            <person name="Jaros S."/>
            <person name="Januszkiewicz K."/>
            <person name="Wedrychowicz H."/>
        </authorList>
    </citation>
    <scope>NUCLEOTIDE SEQUENCE [LARGE SCALE GENOMIC DNA]</scope>
    <source>
        <strain evidence="1 2">DSM 46144</strain>
    </source>
</reference>
<dbReference type="Gene3D" id="3.30.1540.10">
    <property type="entry name" value="formyl-coa transferase, domain 3"/>
    <property type="match status" value="1"/>
</dbReference>
<keyword evidence="1" id="KW-0808">Transferase</keyword>
<organism evidence="1 2">
    <name type="scientific">Cryptosporangium aurantiacum</name>
    <dbReference type="NCBI Taxonomy" id="134849"/>
    <lineage>
        <taxon>Bacteria</taxon>
        <taxon>Bacillati</taxon>
        <taxon>Actinomycetota</taxon>
        <taxon>Actinomycetes</taxon>
        <taxon>Cryptosporangiales</taxon>
        <taxon>Cryptosporangiaceae</taxon>
        <taxon>Cryptosporangium</taxon>
    </lineage>
</organism>
<gene>
    <name evidence="1" type="ORF">SAMN05443668_11679</name>
</gene>
<dbReference type="OrthoDB" id="9797653at2"/>
<keyword evidence="2" id="KW-1185">Reference proteome</keyword>